<dbReference type="Gene3D" id="3.30.565.10">
    <property type="entry name" value="Histidine kinase-like ATPase, C-terminal domain"/>
    <property type="match status" value="1"/>
</dbReference>
<feature type="domain" description="MutL C-terminal dimerisation" evidence="7">
    <location>
        <begin position="416"/>
        <end position="559"/>
    </location>
</feature>
<dbReference type="InterPro" id="IPR042121">
    <property type="entry name" value="MutL_C_regsub"/>
</dbReference>
<dbReference type="SUPFAM" id="SSF54211">
    <property type="entry name" value="Ribosomal protein S5 domain 2-like"/>
    <property type="match status" value="1"/>
</dbReference>
<dbReference type="CDD" id="cd16926">
    <property type="entry name" value="HATPase_MutL-MLH-PMS-like"/>
    <property type="match status" value="1"/>
</dbReference>
<protein>
    <recommendedName>
        <fullName evidence="2 5">DNA mismatch repair protein MutL</fullName>
    </recommendedName>
</protein>
<dbReference type="Gene3D" id="3.30.230.10">
    <property type="match status" value="1"/>
</dbReference>
<dbReference type="InterPro" id="IPR014762">
    <property type="entry name" value="DNA_mismatch_repair_CS"/>
</dbReference>
<dbReference type="GO" id="GO:0005524">
    <property type="term" value="F:ATP binding"/>
    <property type="evidence" value="ECO:0007669"/>
    <property type="project" value="InterPro"/>
</dbReference>
<dbReference type="SMART" id="SM01340">
    <property type="entry name" value="DNA_mis_repair"/>
    <property type="match status" value="1"/>
</dbReference>
<feature type="compositionally biased region" description="Pro residues" evidence="6">
    <location>
        <begin position="361"/>
        <end position="377"/>
    </location>
</feature>
<dbReference type="InterPro" id="IPR014790">
    <property type="entry name" value="MutL_C"/>
</dbReference>
<dbReference type="InterPro" id="IPR013507">
    <property type="entry name" value="DNA_mismatch_S5_2-like"/>
</dbReference>
<evidence type="ECO:0000259" key="8">
    <source>
        <dbReference type="SMART" id="SM01340"/>
    </source>
</evidence>
<evidence type="ECO:0000256" key="4">
    <source>
        <dbReference type="ARBA" id="ARBA00023204"/>
    </source>
</evidence>
<dbReference type="FunFam" id="3.30.565.10:FF:000003">
    <property type="entry name" value="DNA mismatch repair endonuclease MutL"/>
    <property type="match status" value="1"/>
</dbReference>
<comment type="similarity">
    <text evidence="1 5">Belongs to the DNA mismatch repair MutL/HexB family.</text>
</comment>
<dbReference type="EMBL" id="AP028679">
    <property type="protein sequence ID" value="BEQ16292.1"/>
    <property type="molecule type" value="Genomic_DNA"/>
</dbReference>
<name>A0AAU9F3A6_9BACT</name>
<evidence type="ECO:0000256" key="5">
    <source>
        <dbReference type="HAMAP-Rule" id="MF_00149"/>
    </source>
</evidence>
<dbReference type="HAMAP" id="MF_00149">
    <property type="entry name" value="DNA_mis_repair"/>
    <property type="match status" value="1"/>
</dbReference>
<sequence>MLYLLAMETQSNPKPIRLLPEEVSNQIAAGEVVERPASVLKELVENSLDAGAGRIGVEVAAGGRRLIRVVDDGTGMLPDDLLLALERHATSKVARAEDLTHISSLGFRGEALPSIAAVSRMSLRSRTRDAEAGGLVGVEGGKVMAVEEVGCPVGTLVEVRDLFFNTPARRKFLKSQATESGHLAGALVRLALAQPQVAFRYTVGTQVTYDLPAGQDLASRAGSLLGRATAENMVRLEEEEGPLRLMGLAGLPSLSRTAADQIYTFVNGRFVRDKVLLHAIYQAYRGLMPDGRRPVVVLHITLDPALVDVNVHPAKTEVRFTQQQEVHQALAGALRRGLGRSRAARPAPRPMVGAASLARPQPLPERGPIAPLRPPAPAGRVAEPCAPAALDEPCIFPAGGANRLRPLYTRAEELTVIGQLHGLYVLCSSPQGLVLVDQHAAHERLTYERLKAGLAQGELPRQGLLTPQTLELTPGEAAWATEQAAQWARLGLELEPFGGNTWAIRAVPPHLAGGDPRPAVRDLLSQMSASGLPVDTPEFVETALRSLACHGSVRQGQRLKPAELEELVDRICALPPPLTCPHGRPVMLLLSRHELDRSFKRSAEPA</sequence>
<dbReference type="RefSeq" id="WP_338601912.1">
    <property type="nucleotide sequence ID" value="NZ_AP028679.1"/>
</dbReference>
<dbReference type="GO" id="GO:0140664">
    <property type="term" value="F:ATP-dependent DNA damage sensor activity"/>
    <property type="evidence" value="ECO:0007669"/>
    <property type="project" value="InterPro"/>
</dbReference>
<evidence type="ECO:0000313" key="10">
    <source>
        <dbReference type="Proteomes" id="UP001366166"/>
    </source>
</evidence>
<keyword evidence="3 5" id="KW-0227">DNA damage</keyword>
<feature type="region of interest" description="Disordered" evidence="6">
    <location>
        <begin position="337"/>
        <end position="378"/>
    </location>
</feature>
<dbReference type="InterPro" id="IPR020568">
    <property type="entry name" value="Ribosomal_Su5_D2-typ_SF"/>
</dbReference>
<dbReference type="InterPro" id="IPR002099">
    <property type="entry name" value="MutL/Mlh/PMS"/>
</dbReference>
<dbReference type="KEGG" id="dmp:FAK_33580"/>
<dbReference type="GO" id="GO:0030983">
    <property type="term" value="F:mismatched DNA binding"/>
    <property type="evidence" value="ECO:0007669"/>
    <property type="project" value="InterPro"/>
</dbReference>
<dbReference type="Pfam" id="PF08676">
    <property type="entry name" value="MutL_C"/>
    <property type="match status" value="1"/>
</dbReference>
<dbReference type="Pfam" id="PF01119">
    <property type="entry name" value="DNA_mis_repair"/>
    <property type="match status" value="1"/>
</dbReference>
<proteinExistence type="inferred from homology"/>
<dbReference type="GO" id="GO:0032300">
    <property type="term" value="C:mismatch repair complex"/>
    <property type="evidence" value="ECO:0007669"/>
    <property type="project" value="InterPro"/>
</dbReference>
<dbReference type="GO" id="GO:0016887">
    <property type="term" value="F:ATP hydrolysis activity"/>
    <property type="evidence" value="ECO:0007669"/>
    <property type="project" value="InterPro"/>
</dbReference>
<dbReference type="GO" id="GO:0006298">
    <property type="term" value="P:mismatch repair"/>
    <property type="evidence" value="ECO:0007669"/>
    <property type="project" value="UniProtKB-UniRule"/>
</dbReference>
<dbReference type="InterPro" id="IPR037198">
    <property type="entry name" value="MutL_C_sf"/>
</dbReference>
<dbReference type="InterPro" id="IPR020667">
    <property type="entry name" value="DNA_mismatch_repair_MutL"/>
</dbReference>
<organism evidence="9 10">
    <name type="scientific">Desulfoferula mesophila</name>
    <dbReference type="NCBI Taxonomy" id="3058419"/>
    <lineage>
        <taxon>Bacteria</taxon>
        <taxon>Pseudomonadati</taxon>
        <taxon>Thermodesulfobacteriota</taxon>
        <taxon>Desulfarculia</taxon>
        <taxon>Desulfarculales</taxon>
        <taxon>Desulfarculaceae</taxon>
        <taxon>Desulfoferula</taxon>
    </lineage>
</organism>
<accession>A0AAU9F3A6</accession>
<dbReference type="CDD" id="cd00782">
    <property type="entry name" value="MutL_Trans"/>
    <property type="match status" value="1"/>
</dbReference>
<evidence type="ECO:0000256" key="1">
    <source>
        <dbReference type="ARBA" id="ARBA00006082"/>
    </source>
</evidence>
<evidence type="ECO:0000259" key="7">
    <source>
        <dbReference type="SMART" id="SM00853"/>
    </source>
</evidence>
<evidence type="ECO:0000256" key="6">
    <source>
        <dbReference type="SAM" id="MobiDB-lite"/>
    </source>
</evidence>
<dbReference type="PANTHER" id="PTHR10073:SF12">
    <property type="entry name" value="DNA MISMATCH REPAIR PROTEIN MLH1"/>
    <property type="match status" value="1"/>
</dbReference>
<comment type="function">
    <text evidence="5">This protein is involved in the repair of mismatches in DNA. It is required for dam-dependent methyl-directed DNA mismatch repair. May act as a 'molecular matchmaker', a protein that promotes the formation of a stable complex between two or more DNA-binding proteins in an ATP-dependent manner without itself being part of a final effector complex.</text>
</comment>
<reference evidence="10" key="1">
    <citation type="journal article" date="2023" name="Arch. Microbiol.">
        <title>Desulfoferula mesophilus gen. nov. sp. nov., a mesophilic sulfate-reducing bacterium isolated from a brackish lake sediment.</title>
        <authorList>
            <person name="Watanabe T."/>
            <person name="Yabe T."/>
            <person name="Tsuji J.M."/>
            <person name="Fukui M."/>
        </authorList>
    </citation>
    <scope>NUCLEOTIDE SEQUENCE [LARGE SCALE GENOMIC DNA]</scope>
    <source>
        <strain evidence="10">12FAK</strain>
    </source>
</reference>
<dbReference type="SUPFAM" id="SSF55874">
    <property type="entry name" value="ATPase domain of HSP90 chaperone/DNA topoisomerase II/histidine kinase"/>
    <property type="match status" value="1"/>
</dbReference>
<keyword evidence="10" id="KW-1185">Reference proteome</keyword>
<dbReference type="InterPro" id="IPR036890">
    <property type="entry name" value="HATPase_C_sf"/>
</dbReference>
<dbReference type="Pfam" id="PF13589">
    <property type="entry name" value="HATPase_c_3"/>
    <property type="match status" value="1"/>
</dbReference>
<dbReference type="InterPro" id="IPR014721">
    <property type="entry name" value="Ribsml_uS5_D2-typ_fold_subgr"/>
</dbReference>
<gene>
    <name evidence="5 9" type="primary">mutL</name>
    <name evidence="9" type="ORF">FAK_33580</name>
</gene>
<feature type="domain" description="DNA mismatch repair protein S5" evidence="8">
    <location>
        <begin position="221"/>
        <end position="339"/>
    </location>
</feature>
<dbReference type="SMART" id="SM00853">
    <property type="entry name" value="MutL_C"/>
    <property type="match status" value="1"/>
</dbReference>
<dbReference type="PROSITE" id="PS00058">
    <property type="entry name" value="DNA_MISMATCH_REPAIR_1"/>
    <property type="match status" value="1"/>
</dbReference>
<dbReference type="Gene3D" id="3.30.1540.20">
    <property type="entry name" value="MutL, C-terminal domain, dimerisation subdomain"/>
    <property type="match status" value="1"/>
</dbReference>
<keyword evidence="4 5" id="KW-0234">DNA repair</keyword>
<dbReference type="InterPro" id="IPR042120">
    <property type="entry name" value="MutL_C_dimsub"/>
</dbReference>
<dbReference type="PANTHER" id="PTHR10073">
    <property type="entry name" value="DNA MISMATCH REPAIR PROTEIN MLH, PMS, MUTL"/>
    <property type="match status" value="1"/>
</dbReference>
<dbReference type="Proteomes" id="UP001366166">
    <property type="component" value="Chromosome"/>
</dbReference>
<dbReference type="SUPFAM" id="SSF118116">
    <property type="entry name" value="DNA mismatch repair protein MutL"/>
    <property type="match status" value="1"/>
</dbReference>
<dbReference type="AlphaFoldDB" id="A0AAU9F3A6"/>
<dbReference type="Gene3D" id="3.30.1370.100">
    <property type="entry name" value="MutL, C-terminal domain, regulatory subdomain"/>
    <property type="match status" value="1"/>
</dbReference>
<evidence type="ECO:0000256" key="2">
    <source>
        <dbReference type="ARBA" id="ARBA00021975"/>
    </source>
</evidence>
<evidence type="ECO:0000313" key="9">
    <source>
        <dbReference type="EMBL" id="BEQ16292.1"/>
    </source>
</evidence>
<dbReference type="NCBIfam" id="TIGR00585">
    <property type="entry name" value="mutl"/>
    <property type="match status" value="1"/>
</dbReference>
<dbReference type="InterPro" id="IPR038973">
    <property type="entry name" value="MutL/Mlh/Pms-like"/>
</dbReference>
<evidence type="ECO:0000256" key="3">
    <source>
        <dbReference type="ARBA" id="ARBA00022763"/>
    </source>
</evidence>